<organism evidence="1 2">
    <name type="scientific">Cylindrotheca closterium</name>
    <dbReference type="NCBI Taxonomy" id="2856"/>
    <lineage>
        <taxon>Eukaryota</taxon>
        <taxon>Sar</taxon>
        <taxon>Stramenopiles</taxon>
        <taxon>Ochrophyta</taxon>
        <taxon>Bacillariophyta</taxon>
        <taxon>Bacillariophyceae</taxon>
        <taxon>Bacillariophycidae</taxon>
        <taxon>Bacillariales</taxon>
        <taxon>Bacillariaceae</taxon>
        <taxon>Cylindrotheca</taxon>
    </lineage>
</organism>
<reference evidence="1" key="1">
    <citation type="submission" date="2023-08" db="EMBL/GenBank/DDBJ databases">
        <authorList>
            <person name="Audoor S."/>
            <person name="Bilcke G."/>
        </authorList>
    </citation>
    <scope>NUCLEOTIDE SEQUENCE</scope>
</reference>
<dbReference type="EMBL" id="CAKOGP040000668">
    <property type="protein sequence ID" value="CAJ1937968.1"/>
    <property type="molecule type" value="Genomic_DNA"/>
</dbReference>
<dbReference type="AlphaFoldDB" id="A0AAD2CMN7"/>
<dbReference type="InterPro" id="IPR053139">
    <property type="entry name" value="Surface_bspA-like"/>
</dbReference>
<dbReference type="Gene3D" id="3.80.10.10">
    <property type="entry name" value="Ribonuclease Inhibitor"/>
    <property type="match status" value="1"/>
</dbReference>
<name>A0AAD2CMN7_9STRA</name>
<accession>A0AAD2CMN7</accession>
<evidence type="ECO:0000313" key="1">
    <source>
        <dbReference type="EMBL" id="CAJ1937968.1"/>
    </source>
</evidence>
<dbReference type="InterPro" id="IPR026906">
    <property type="entry name" value="LRR_5"/>
</dbReference>
<sequence length="586" mass="66604">MAEQEEEDSPPREISFLQQQQLFFRRAITHFTNPDLYLYTGQTRDQIPDDVLHVRVDPSVRVIDWDTFAGCGIMRTIELPYGLVRIMGRAFIDCYKLKEPVIPPTVKEIGDMAFSSCFAVNSLDLPEGLERIGRAAFPSCSFRNVKLPKTMNEVGGQSFSCCTDLISVEIPYGMTAIHSEAFFQCLELRNVAIPDTVNVIGDNAFECCFKLQDKFPEEESLIEVLKTRFDDLPLHKICYYHAYKSTEETLQELSQAMMDMGSFESAGEEHLETMRQDAFGMTALHILAMSKKQDLELYQLLLEAHPDDINVTDTWGYLPVYYACLCDAPPEVVQYLLDTHKQLSENAAEELSWKTIVDNFSIMFVAAHVLKCVIYWTVVDRLKQVHCQSWKVDIINAIDMIPDGGRKTWKEKDTQVAAVYDLLSLYELKEMTSLLELAAWKSKMDQNQGMKKYVKGAFDEMSDHEEVNTKGAYAKRLSIATHTTLTTHISSEPGSVSDRYSMSERGSITERESIVERGSIISKTVVEESPHQEEDKLETVEVQNDPDAIAIRNNCRINSGADLIVSNVIPFCLYPVQLQPWEETES</sequence>
<dbReference type="PANTHER" id="PTHR45661:SF3">
    <property type="entry name" value="IG-LIKE DOMAIN-CONTAINING PROTEIN"/>
    <property type="match status" value="1"/>
</dbReference>
<protein>
    <submittedName>
        <fullName evidence="1">Uncharacterized protein</fullName>
    </submittedName>
</protein>
<dbReference type="Pfam" id="PF13306">
    <property type="entry name" value="LRR_5"/>
    <property type="match status" value="1"/>
</dbReference>
<keyword evidence="2" id="KW-1185">Reference proteome</keyword>
<dbReference type="Proteomes" id="UP001295423">
    <property type="component" value="Unassembled WGS sequence"/>
</dbReference>
<dbReference type="Gene3D" id="1.25.40.20">
    <property type="entry name" value="Ankyrin repeat-containing domain"/>
    <property type="match status" value="1"/>
</dbReference>
<evidence type="ECO:0000313" key="2">
    <source>
        <dbReference type="Proteomes" id="UP001295423"/>
    </source>
</evidence>
<proteinExistence type="predicted"/>
<dbReference type="InterPro" id="IPR036770">
    <property type="entry name" value="Ankyrin_rpt-contain_sf"/>
</dbReference>
<dbReference type="InterPro" id="IPR032675">
    <property type="entry name" value="LRR_dom_sf"/>
</dbReference>
<comment type="caution">
    <text evidence="1">The sequence shown here is derived from an EMBL/GenBank/DDBJ whole genome shotgun (WGS) entry which is preliminary data.</text>
</comment>
<dbReference type="InterPro" id="IPR002110">
    <property type="entry name" value="Ankyrin_rpt"/>
</dbReference>
<dbReference type="SMART" id="SM00248">
    <property type="entry name" value="ANK"/>
    <property type="match status" value="2"/>
</dbReference>
<dbReference type="Pfam" id="PF12796">
    <property type="entry name" value="Ank_2"/>
    <property type="match status" value="1"/>
</dbReference>
<dbReference type="SUPFAM" id="SSF48403">
    <property type="entry name" value="Ankyrin repeat"/>
    <property type="match status" value="1"/>
</dbReference>
<dbReference type="PANTHER" id="PTHR45661">
    <property type="entry name" value="SURFACE ANTIGEN"/>
    <property type="match status" value="1"/>
</dbReference>
<gene>
    <name evidence="1" type="ORF">CYCCA115_LOCUS5908</name>
</gene>